<dbReference type="RefSeq" id="WP_259867608.1">
    <property type="nucleotide sequence ID" value="NZ_JAMQJZ010000008.1"/>
</dbReference>
<gene>
    <name evidence="2" type="ORF">NC661_11685</name>
</gene>
<sequence>MRKGNNLSSDHDQTQLTQAQTSIQHLQNALSQAESHPTSEIIGQITEAMERAEKSLAQAEKVEENEGALELARRELQESRETFDALNQNM</sequence>
<feature type="compositionally biased region" description="Polar residues" evidence="1">
    <location>
        <begin position="1"/>
        <end position="38"/>
    </location>
</feature>
<evidence type="ECO:0000313" key="3">
    <source>
        <dbReference type="Proteomes" id="UP001145072"/>
    </source>
</evidence>
<accession>A0A9X3WJ76</accession>
<evidence type="ECO:0000256" key="1">
    <source>
        <dbReference type="SAM" id="MobiDB-lite"/>
    </source>
</evidence>
<protein>
    <submittedName>
        <fullName evidence="2">Uncharacterized protein</fullName>
    </submittedName>
</protein>
<dbReference type="EMBL" id="JAMQJZ010000008">
    <property type="protein sequence ID" value="MDC3421032.1"/>
    <property type="molecule type" value="Genomic_DNA"/>
</dbReference>
<organism evidence="2 3">
    <name type="scientific">Aquibacillus koreensis</name>
    <dbReference type="NCBI Taxonomy" id="279446"/>
    <lineage>
        <taxon>Bacteria</taxon>
        <taxon>Bacillati</taxon>
        <taxon>Bacillota</taxon>
        <taxon>Bacilli</taxon>
        <taxon>Bacillales</taxon>
        <taxon>Bacillaceae</taxon>
        <taxon>Aquibacillus</taxon>
    </lineage>
</organism>
<keyword evidence="3" id="KW-1185">Reference proteome</keyword>
<proteinExistence type="predicted"/>
<evidence type="ECO:0000313" key="2">
    <source>
        <dbReference type="EMBL" id="MDC3421032.1"/>
    </source>
</evidence>
<feature type="region of interest" description="Disordered" evidence="1">
    <location>
        <begin position="1"/>
        <end position="42"/>
    </location>
</feature>
<name>A0A9X3WJ76_9BACI</name>
<reference evidence="2" key="1">
    <citation type="submission" date="2022-06" db="EMBL/GenBank/DDBJ databases">
        <title>Aquibacillus sp. a new bacterium isolated from soil saline samples.</title>
        <authorList>
            <person name="Galisteo C."/>
            <person name="De La Haba R."/>
            <person name="Sanchez-Porro C."/>
            <person name="Ventosa A."/>
        </authorList>
    </citation>
    <scope>NUCLEOTIDE SEQUENCE</scope>
    <source>
        <strain evidence="2">JCM 12387</strain>
    </source>
</reference>
<dbReference type="AlphaFoldDB" id="A0A9X3WJ76"/>
<dbReference type="Proteomes" id="UP001145072">
    <property type="component" value="Unassembled WGS sequence"/>
</dbReference>
<comment type="caution">
    <text evidence="2">The sequence shown here is derived from an EMBL/GenBank/DDBJ whole genome shotgun (WGS) entry which is preliminary data.</text>
</comment>